<evidence type="ECO:0000313" key="2">
    <source>
        <dbReference type="EMBL" id="GAX88053.1"/>
    </source>
</evidence>
<dbReference type="EMBL" id="BDME01000002">
    <property type="protein sequence ID" value="GAX88053.1"/>
    <property type="molecule type" value="Genomic_DNA"/>
</dbReference>
<dbReference type="RefSeq" id="WP_096259721.1">
    <property type="nucleotide sequence ID" value="NZ_BDME01000002.1"/>
</dbReference>
<dbReference type="OrthoDB" id="5373041at2"/>
<dbReference type="AlphaFoldDB" id="A0A292YGA6"/>
<evidence type="ECO:0000313" key="3">
    <source>
        <dbReference type="Proteomes" id="UP000217944"/>
    </source>
</evidence>
<proteinExistence type="predicted"/>
<keyword evidence="3" id="KW-1185">Reference proteome</keyword>
<name>A0A292YGA6_9BACT</name>
<reference evidence="2 3" key="1">
    <citation type="journal article" date="2017" name="Syst. Appl. Microbiol.">
        <title>Lebetimonas natsushimae sp. nov., a novel strictly anaerobic, moderately thermophilic chemoautotroph isolated from a deep-sea hydrothermal vent polychaete nest in the Mid-Okinawa Trough.</title>
        <authorList>
            <person name="Nagata R."/>
            <person name="Takaki Y."/>
            <person name="Tame A."/>
            <person name="Nunoura T."/>
            <person name="Muto H."/>
            <person name="Mino S."/>
            <person name="Sawayama S."/>
            <person name="Takai K."/>
            <person name="Nakagawa S."/>
        </authorList>
    </citation>
    <scope>NUCLEOTIDE SEQUENCE [LARGE SCALE GENOMIC DNA]</scope>
    <source>
        <strain evidence="2 3">HS1857</strain>
    </source>
</reference>
<dbReference type="InterPro" id="IPR022606">
    <property type="entry name" value="DUF2914"/>
</dbReference>
<dbReference type="Pfam" id="PF11141">
    <property type="entry name" value="DUF2914"/>
    <property type="match status" value="1"/>
</dbReference>
<evidence type="ECO:0000259" key="1">
    <source>
        <dbReference type="Pfam" id="PF11141"/>
    </source>
</evidence>
<accession>A0A292YGA6</accession>
<organism evidence="2 3">
    <name type="scientific">Lebetimonas natsushimae</name>
    <dbReference type="NCBI Taxonomy" id="1936991"/>
    <lineage>
        <taxon>Bacteria</taxon>
        <taxon>Pseudomonadati</taxon>
        <taxon>Campylobacterota</taxon>
        <taxon>Epsilonproteobacteria</taxon>
        <taxon>Nautiliales</taxon>
        <taxon>Nautiliaceae</taxon>
        <taxon>Lebetimonas</taxon>
    </lineage>
</organism>
<comment type="caution">
    <text evidence="2">The sequence shown here is derived from an EMBL/GenBank/DDBJ whole genome shotgun (WGS) entry which is preliminary data.</text>
</comment>
<gene>
    <name evidence="2" type="ORF">LNAT_P1351</name>
</gene>
<sequence>MKKLLIFLIITFLFSYDLKEFVTCKDVKNLTPAYITSTFTTKDKKVYAFAYFTNIEENRLIDFVWEKNVNDVWKLYADIQLPIYKGLRWRTYSNITIRPYLIGKWRVSIYDGNNLIAVREFEITDTNSSK</sequence>
<protein>
    <recommendedName>
        <fullName evidence="1">DUF2914 domain-containing protein</fullName>
    </recommendedName>
</protein>
<feature type="domain" description="DUF2914" evidence="1">
    <location>
        <begin position="63"/>
        <end position="123"/>
    </location>
</feature>
<dbReference type="Proteomes" id="UP000217944">
    <property type="component" value="Unassembled WGS sequence"/>
</dbReference>